<name>A0A1B2HGP0_9PSEU</name>
<reference evidence="1 2" key="1">
    <citation type="submission" date="2016-07" db="EMBL/GenBank/DDBJ databases">
        <title>Complete genome sequence of the Lentzea guizhouensis DHS C013.</title>
        <authorList>
            <person name="Cao C."/>
        </authorList>
    </citation>
    <scope>NUCLEOTIDE SEQUENCE [LARGE SCALE GENOMIC DNA]</scope>
    <source>
        <strain evidence="1 2">DHS C013</strain>
    </source>
</reference>
<dbReference type="STRING" id="1586287.BBK82_13155"/>
<sequence length="78" mass="8525">MRRAPLLDEGVRLGWVWSNGADAAGWEPDEPIPASARAGGFVWRVLQAAHGRGDRGKVVLNPKWYAPLYALGDVENGR</sequence>
<protein>
    <submittedName>
        <fullName evidence="1">Uncharacterized protein</fullName>
    </submittedName>
</protein>
<organism evidence="1 2">
    <name type="scientific">Lentzea guizhouensis</name>
    <dbReference type="NCBI Taxonomy" id="1586287"/>
    <lineage>
        <taxon>Bacteria</taxon>
        <taxon>Bacillati</taxon>
        <taxon>Actinomycetota</taxon>
        <taxon>Actinomycetes</taxon>
        <taxon>Pseudonocardiales</taxon>
        <taxon>Pseudonocardiaceae</taxon>
        <taxon>Lentzea</taxon>
    </lineage>
</organism>
<keyword evidence="2" id="KW-1185">Reference proteome</keyword>
<dbReference type="EMBL" id="CP016793">
    <property type="protein sequence ID" value="ANZ36882.1"/>
    <property type="molecule type" value="Genomic_DNA"/>
</dbReference>
<evidence type="ECO:0000313" key="1">
    <source>
        <dbReference type="EMBL" id="ANZ36882.1"/>
    </source>
</evidence>
<evidence type="ECO:0000313" key="2">
    <source>
        <dbReference type="Proteomes" id="UP000093053"/>
    </source>
</evidence>
<gene>
    <name evidence="1" type="ORF">BBK82_13155</name>
</gene>
<proteinExistence type="predicted"/>
<dbReference type="RefSeq" id="WP_065915280.1">
    <property type="nucleotide sequence ID" value="NZ_CP016793.1"/>
</dbReference>
<dbReference type="OrthoDB" id="3436874at2"/>
<dbReference type="Proteomes" id="UP000093053">
    <property type="component" value="Chromosome"/>
</dbReference>
<accession>A0A1B2HGP0</accession>
<dbReference type="AlphaFoldDB" id="A0A1B2HGP0"/>
<dbReference type="KEGG" id="led:BBK82_13155"/>